<proteinExistence type="predicted"/>
<comment type="caution">
    <text evidence="2">The sequence shown here is derived from an EMBL/GenBank/DDBJ whole genome shotgun (WGS) entry which is preliminary data.</text>
</comment>
<evidence type="ECO:0000313" key="2">
    <source>
        <dbReference type="EMBL" id="KAI7736439.1"/>
    </source>
</evidence>
<dbReference type="InterPro" id="IPR032675">
    <property type="entry name" value="LRR_dom_sf"/>
</dbReference>
<dbReference type="SUPFAM" id="SSF52058">
    <property type="entry name" value="L domain-like"/>
    <property type="match status" value="1"/>
</dbReference>
<sequence>KDASELEGYCNEHHVTQHDLLRELAIHLSSQAPIAQRRRLLIEIHGNDIPAWWIDQTQQPIDTRLLSISTDETFSSVWYDLKAPKVQALILNVRSKIYALPHFIREFNELRVLNITSYGIYPTELHELALISSLSNLRRLRLEHVSLSPSIQSIFELKNLEKLSLIMCEIGSALESCTVEPPMLSNLIELEIESCYDLKEVPPGLCSLDHLTKLSITNCHELDALPEGLGCLSNLEILRLHSCTRLSRLPESVGKLYSLVFLDISDCLSISSLPAQIGELNALRVLKMSGCHGLEELPDSVTNLTLLEDVICDEETSYLWSYYESDLCDLKINIVEEDRFANLMKIVVAQRAGQMEKKCDDVMAFLTQNMKVAPDQINHVMAVDAVGGEAGMQE</sequence>
<evidence type="ECO:0000313" key="3">
    <source>
        <dbReference type="Proteomes" id="UP001206925"/>
    </source>
</evidence>
<evidence type="ECO:0000256" key="1">
    <source>
        <dbReference type="ARBA" id="ARBA00022821"/>
    </source>
</evidence>
<dbReference type="Gene3D" id="3.80.10.10">
    <property type="entry name" value="Ribonuclease Inhibitor"/>
    <property type="match status" value="1"/>
</dbReference>
<protein>
    <submittedName>
        <fullName evidence="2">Uncharacterized protein</fullName>
    </submittedName>
</protein>
<dbReference type="Proteomes" id="UP001206925">
    <property type="component" value="Unassembled WGS sequence"/>
</dbReference>
<dbReference type="PANTHER" id="PTHR36766:SF32">
    <property type="entry name" value="POWDERY MILDEW RESISTANCE PROTEIN, RPW8"/>
    <property type="match status" value="1"/>
</dbReference>
<keyword evidence="3" id="KW-1185">Reference proteome</keyword>
<reference evidence="2" key="1">
    <citation type="submission" date="2022-06" db="EMBL/GenBank/DDBJ databases">
        <title>Uncovering the hologenomic basis of an extraordinary plant invasion.</title>
        <authorList>
            <person name="Bieker V.C."/>
            <person name="Martin M.D."/>
            <person name="Gilbert T."/>
            <person name="Hodgins K."/>
            <person name="Battlay P."/>
            <person name="Petersen B."/>
            <person name="Wilson J."/>
        </authorList>
    </citation>
    <scope>NUCLEOTIDE SEQUENCE</scope>
    <source>
        <strain evidence="2">AA19_3_7</strain>
        <tissue evidence="2">Leaf</tissue>
    </source>
</reference>
<feature type="non-terminal residue" evidence="2">
    <location>
        <position position="394"/>
    </location>
</feature>
<feature type="non-terminal residue" evidence="2">
    <location>
        <position position="1"/>
    </location>
</feature>
<dbReference type="AlphaFoldDB" id="A0AAD5C7S1"/>
<organism evidence="2 3">
    <name type="scientific">Ambrosia artemisiifolia</name>
    <name type="common">Common ragweed</name>
    <dbReference type="NCBI Taxonomy" id="4212"/>
    <lineage>
        <taxon>Eukaryota</taxon>
        <taxon>Viridiplantae</taxon>
        <taxon>Streptophyta</taxon>
        <taxon>Embryophyta</taxon>
        <taxon>Tracheophyta</taxon>
        <taxon>Spermatophyta</taxon>
        <taxon>Magnoliopsida</taxon>
        <taxon>eudicotyledons</taxon>
        <taxon>Gunneridae</taxon>
        <taxon>Pentapetalae</taxon>
        <taxon>asterids</taxon>
        <taxon>campanulids</taxon>
        <taxon>Asterales</taxon>
        <taxon>Asteraceae</taxon>
        <taxon>Asteroideae</taxon>
        <taxon>Heliantheae alliance</taxon>
        <taxon>Heliantheae</taxon>
        <taxon>Ambrosia</taxon>
    </lineage>
</organism>
<dbReference type="PANTHER" id="PTHR36766">
    <property type="entry name" value="PLANT BROAD-SPECTRUM MILDEW RESISTANCE PROTEIN RPW8"/>
    <property type="match status" value="1"/>
</dbReference>
<accession>A0AAD5C7S1</accession>
<dbReference type="GO" id="GO:0006952">
    <property type="term" value="P:defense response"/>
    <property type="evidence" value="ECO:0007669"/>
    <property type="project" value="UniProtKB-KW"/>
</dbReference>
<keyword evidence="1" id="KW-0611">Plant defense</keyword>
<name>A0AAD5C7S1_AMBAR</name>
<gene>
    <name evidence="2" type="ORF">M8C21_018315</name>
</gene>
<dbReference type="EMBL" id="JAMZMK010009275">
    <property type="protein sequence ID" value="KAI7736439.1"/>
    <property type="molecule type" value="Genomic_DNA"/>
</dbReference>